<comment type="similarity">
    <text evidence="1">Belongs to the thioredoxin family. DsbA subfamily.</text>
</comment>
<accession>W0RN51</accession>
<dbReference type="PANTHER" id="PTHR13887">
    <property type="entry name" value="GLUTATHIONE S-TRANSFERASE KAPPA"/>
    <property type="match status" value="1"/>
</dbReference>
<evidence type="ECO:0000259" key="3">
    <source>
        <dbReference type="PROSITE" id="PS51352"/>
    </source>
</evidence>
<keyword evidence="5" id="KW-1185">Reference proteome</keyword>
<evidence type="ECO:0000256" key="1">
    <source>
        <dbReference type="ARBA" id="ARBA00005791"/>
    </source>
</evidence>
<keyword evidence="2" id="KW-0812">Transmembrane</keyword>
<dbReference type="KEGG" id="gba:J421_4198"/>
<gene>
    <name evidence="4" type="ORF">J421_4198</name>
</gene>
<feature type="transmembrane region" description="Helical" evidence="2">
    <location>
        <begin position="12"/>
        <end position="32"/>
    </location>
</feature>
<sequence>MRGARAGGSRRPFYVALLVVLVLGAGAISWAMNRTKAASVMTIDPKAAVGIKAQGHTLGSPAAPVEIVEFADFECPGCGQFATVTEPDVRERLIKTGQVRFRIFPFQVTQAHQNTIAAALAAECAADQNKFWEMHDKLFGGQADWSAMYSPGRDPRPVFDRYVKELGLDQAAFNACYDGRQHLNTIAANTEEAMRQKVAQTPTFIIGDRMLAGAQPYDAIKAVVDSVRAKGPAAPAAAPAPDSAKK</sequence>
<dbReference type="InterPro" id="IPR036249">
    <property type="entry name" value="Thioredoxin-like_sf"/>
</dbReference>
<dbReference type="STRING" id="861299.J421_4198"/>
<protein>
    <submittedName>
        <fullName evidence="4">Putative oxidoreductase</fullName>
    </submittedName>
</protein>
<dbReference type="RefSeq" id="WP_025413173.1">
    <property type="nucleotide sequence ID" value="NZ_CP007128.1"/>
</dbReference>
<dbReference type="SUPFAM" id="SSF52833">
    <property type="entry name" value="Thioredoxin-like"/>
    <property type="match status" value="1"/>
</dbReference>
<evidence type="ECO:0000313" key="4">
    <source>
        <dbReference type="EMBL" id="AHG91735.1"/>
    </source>
</evidence>
<dbReference type="AlphaFoldDB" id="W0RN51"/>
<dbReference type="Proteomes" id="UP000019151">
    <property type="component" value="Chromosome"/>
</dbReference>
<dbReference type="HOGENOM" id="CLU_000288_47_1_0"/>
<dbReference type="PROSITE" id="PS51352">
    <property type="entry name" value="THIOREDOXIN_2"/>
    <property type="match status" value="1"/>
</dbReference>
<dbReference type="PANTHER" id="PTHR13887:SF56">
    <property type="entry name" value="THIOREDOXIN-LIKE REDUCTASE RV2466C"/>
    <property type="match status" value="1"/>
</dbReference>
<feature type="domain" description="Thioredoxin" evidence="3">
    <location>
        <begin position="38"/>
        <end position="229"/>
    </location>
</feature>
<dbReference type="OrthoDB" id="9784686at2"/>
<dbReference type="FunCoup" id="W0RN51">
    <property type="interactions" value="4"/>
</dbReference>
<dbReference type="InParanoid" id="W0RN51"/>
<keyword evidence="2" id="KW-0472">Membrane</keyword>
<dbReference type="Pfam" id="PF13462">
    <property type="entry name" value="Thioredoxin_4"/>
    <property type="match status" value="1"/>
</dbReference>
<evidence type="ECO:0000256" key="2">
    <source>
        <dbReference type="SAM" id="Phobius"/>
    </source>
</evidence>
<name>W0RN51_9BACT</name>
<organism evidence="4 5">
    <name type="scientific">Gemmatirosa kalamazoonensis</name>
    <dbReference type="NCBI Taxonomy" id="861299"/>
    <lineage>
        <taxon>Bacteria</taxon>
        <taxon>Pseudomonadati</taxon>
        <taxon>Gemmatimonadota</taxon>
        <taxon>Gemmatimonadia</taxon>
        <taxon>Gemmatimonadales</taxon>
        <taxon>Gemmatimonadaceae</taxon>
        <taxon>Gemmatirosa</taxon>
    </lineage>
</organism>
<reference evidence="4 5" key="1">
    <citation type="journal article" date="2014" name="Genome Announc.">
        <title>Genome Sequence and Methylome of Soil Bacterium Gemmatirosa kalamazoonensis KBS708T, a Member of the Rarely Cultivated Gemmatimonadetes Phylum.</title>
        <authorList>
            <person name="Debruyn J.M."/>
            <person name="Radosevich M."/>
            <person name="Wommack K.E."/>
            <person name="Polson S.W."/>
            <person name="Hauser L.J."/>
            <person name="Fawaz M.N."/>
            <person name="Korlach J."/>
            <person name="Tsai Y.C."/>
        </authorList>
    </citation>
    <scope>NUCLEOTIDE SEQUENCE [LARGE SCALE GENOMIC DNA]</scope>
    <source>
        <strain evidence="4 5">KBS708</strain>
    </source>
</reference>
<evidence type="ECO:0000313" key="5">
    <source>
        <dbReference type="Proteomes" id="UP000019151"/>
    </source>
</evidence>
<dbReference type="eggNOG" id="COG1651">
    <property type="taxonomic scope" value="Bacteria"/>
</dbReference>
<dbReference type="EMBL" id="CP007128">
    <property type="protein sequence ID" value="AHG91735.1"/>
    <property type="molecule type" value="Genomic_DNA"/>
</dbReference>
<dbReference type="Gene3D" id="3.40.30.10">
    <property type="entry name" value="Glutaredoxin"/>
    <property type="match status" value="1"/>
</dbReference>
<dbReference type="InterPro" id="IPR013766">
    <property type="entry name" value="Thioredoxin_domain"/>
</dbReference>
<keyword evidence="2" id="KW-1133">Transmembrane helix</keyword>
<proteinExistence type="inferred from homology"/>
<dbReference type="InterPro" id="IPR012336">
    <property type="entry name" value="Thioredoxin-like_fold"/>
</dbReference>